<dbReference type="Proteomes" id="UP000663852">
    <property type="component" value="Unassembled WGS sequence"/>
</dbReference>
<sequence>WRDQTLISCMAMPCNADRIQTL</sequence>
<proteinExistence type="predicted"/>
<gene>
    <name evidence="1" type="ORF">EDS130_LOCUS46204</name>
</gene>
<evidence type="ECO:0000313" key="1">
    <source>
        <dbReference type="EMBL" id="CAF1554166.1"/>
    </source>
</evidence>
<dbReference type="AlphaFoldDB" id="A0A815X831"/>
<name>A0A815X831_ADIRI</name>
<feature type="non-terminal residue" evidence="1">
    <location>
        <position position="1"/>
    </location>
</feature>
<organism evidence="1 2">
    <name type="scientific">Adineta ricciae</name>
    <name type="common">Rotifer</name>
    <dbReference type="NCBI Taxonomy" id="249248"/>
    <lineage>
        <taxon>Eukaryota</taxon>
        <taxon>Metazoa</taxon>
        <taxon>Spiralia</taxon>
        <taxon>Gnathifera</taxon>
        <taxon>Rotifera</taxon>
        <taxon>Eurotatoria</taxon>
        <taxon>Bdelloidea</taxon>
        <taxon>Adinetida</taxon>
        <taxon>Adinetidae</taxon>
        <taxon>Adineta</taxon>
    </lineage>
</organism>
<dbReference type="EMBL" id="CAJNOJ010001702">
    <property type="protein sequence ID" value="CAF1554166.1"/>
    <property type="molecule type" value="Genomic_DNA"/>
</dbReference>
<reference evidence="1" key="1">
    <citation type="submission" date="2021-02" db="EMBL/GenBank/DDBJ databases">
        <authorList>
            <person name="Nowell W R."/>
        </authorList>
    </citation>
    <scope>NUCLEOTIDE SEQUENCE</scope>
</reference>
<evidence type="ECO:0000313" key="2">
    <source>
        <dbReference type="Proteomes" id="UP000663852"/>
    </source>
</evidence>
<comment type="caution">
    <text evidence="1">The sequence shown here is derived from an EMBL/GenBank/DDBJ whole genome shotgun (WGS) entry which is preliminary data.</text>
</comment>
<accession>A0A815X831</accession>
<protein>
    <submittedName>
        <fullName evidence="1">Uncharacterized protein</fullName>
    </submittedName>
</protein>